<gene>
    <name evidence="1" type="ORF">DGG96_13220</name>
</gene>
<evidence type="ECO:0000313" key="1">
    <source>
        <dbReference type="EMBL" id="PWY55136.1"/>
    </source>
</evidence>
<name>A0A317U300_9GAMM</name>
<evidence type="ECO:0000313" key="2">
    <source>
        <dbReference type="Proteomes" id="UP000247152"/>
    </source>
</evidence>
<dbReference type="Proteomes" id="UP000247152">
    <property type="component" value="Unassembled WGS sequence"/>
</dbReference>
<organism evidence="1 2">
    <name type="scientific">Legionella qingyii</name>
    <dbReference type="NCBI Taxonomy" id="2184757"/>
    <lineage>
        <taxon>Bacteria</taxon>
        <taxon>Pseudomonadati</taxon>
        <taxon>Pseudomonadota</taxon>
        <taxon>Gammaproteobacteria</taxon>
        <taxon>Legionellales</taxon>
        <taxon>Legionellaceae</taxon>
        <taxon>Legionella</taxon>
    </lineage>
</organism>
<dbReference type="EMBL" id="QHJG01000021">
    <property type="protein sequence ID" value="PWY55136.1"/>
    <property type="molecule type" value="Genomic_DNA"/>
</dbReference>
<dbReference type="AlphaFoldDB" id="A0A317U300"/>
<protein>
    <submittedName>
        <fullName evidence="1">Uncharacterized protein</fullName>
    </submittedName>
</protein>
<sequence length="76" mass="9326">MIEDFGIQRNKLNLVWTKFQLYRRNQMPKDPKKSKNLKRAMATDVVRRFHHYKYSPYKHSPFFPLPSVSLKFYAYK</sequence>
<reference evidence="1 2" key="1">
    <citation type="submission" date="2018-05" db="EMBL/GenBank/DDBJ databases">
        <title>Legionella qingyii sp.nov., whole genome shotgun sequence.</title>
        <authorList>
            <person name="Wu H."/>
            <person name="Zhu Q."/>
            <person name="Hu C."/>
        </authorList>
    </citation>
    <scope>NUCLEOTIDE SEQUENCE [LARGE SCALE GENOMIC DNA]</scope>
    <source>
        <strain evidence="1 2">HEB18</strain>
    </source>
</reference>
<proteinExistence type="predicted"/>
<comment type="caution">
    <text evidence="1">The sequence shown here is derived from an EMBL/GenBank/DDBJ whole genome shotgun (WGS) entry which is preliminary data.</text>
</comment>
<accession>A0A317U300</accession>